<evidence type="ECO:0000256" key="1">
    <source>
        <dbReference type="SAM" id="Phobius"/>
    </source>
</evidence>
<comment type="caution">
    <text evidence="2">The sequence shown here is derived from an EMBL/GenBank/DDBJ whole genome shotgun (WGS) entry which is preliminary data.</text>
</comment>
<evidence type="ECO:0000313" key="3">
    <source>
        <dbReference type="Proteomes" id="UP001231362"/>
    </source>
</evidence>
<dbReference type="EMBL" id="JAUSTU010000008">
    <property type="protein sequence ID" value="MDQ0155671.1"/>
    <property type="molecule type" value="Genomic_DNA"/>
</dbReference>
<dbReference type="Pfam" id="PF12822">
    <property type="entry name" value="ECF_trnsprt"/>
    <property type="match status" value="1"/>
</dbReference>
<keyword evidence="1" id="KW-0472">Membrane</keyword>
<feature type="transmembrane region" description="Helical" evidence="1">
    <location>
        <begin position="40"/>
        <end position="64"/>
    </location>
</feature>
<dbReference type="InterPro" id="IPR024529">
    <property type="entry name" value="ECF_trnsprt_substrate-spec"/>
</dbReference>
<name>A0ABT9V408_9BACL</name>
<reference evidence="2 3" key="1">
    <citation type="submission" date="2023-07" db="EMBL/GenBank/DDBJ databases">
        <title>Genomic Encyclopedia of Type Strains, Phase IV (KMG-IV): sequencing the most valuable type-strain genomes for metagenomic binning, comparative biology and taxonomic classification.</title>
        <authorList>
            <person name="Goeker M."/>
        </authorList>
    </citation>
    <scope>NUCLEOTIDE SEQUENCE [LARGE SCALE GENOMIC DNA]</scope>
    <source>
        <strain evidence="2 3">DSM 23948</strain>
    </source>
</reference>
<sequence length="164" mass="17267">MSGRKVSLLAVFIGLSVMGAAIKIPAIIGSVALDAFPSLLAAAFFGGGAGAIVGAFGHFVSALIGGMPMGPLHLVVASEMALLAFVFAFMYRREKRLLASVVFVIANAFLAPLPFIFFFDVTFYVALLPSLFVGSLLNMVVAYLLIPRLSSFFEGAYHKGAIKG</sequence>
<feature type="transmembrane region" description="Helical" evidence="1">
    <location>
        <begin position="97"/>
        <end position="117"/>
    </location>
</feature>
<accession>A0ABT9V408</accession>
<feature type="transmembrane region" description="Helical" evidence="1">
    <location>
        <begin position="70"/>
        <end position="90"/>
    </location>
</feature>
<feature type="transmembrane region" description="Helical" evidence="1">
    <location>
        <begin position="123"/>
        <end position="146"/>
    </location>
</feature>
<proteinExistence type="predicted"/>
<organism evidence="2 3">
    <name type="scientific">Anoxybacillus andreesenii</name>
    <dbReference type="NCBI Taxonomy" id="1325932"/>
    <lineage>
        <taxon>Bacteria</taxon>
        <taxon>Bacillati</taxon>
        <taxon>Bacillota</taxon>
        <taxon>Bacilli</taxon>
        <taxon>Bacillales</taxon>
        <taxon>Anoxybacillaceae</taxon>
        <taxon>Anoxybacillus</taxon>
    </lineage>
</organism>
<dbReference type="RefSeq" id="WP_307150202.1">
    <property type="nucleotide sequence ID" value="NZ_JAUSTU010000008.1"/>
</dbReference>
<keyword evidence="1" id="KW-0812">Transmembrane</keyword>
<gene>
    <name evidence="2" type="ORF">J2S07_001976</name>
</gene>
<feature type="transmembrane region" description="Helical" evidence="1">
    <location>
        <begin position="6"/>
        <end position="28"/>
    </location>
</feature>
<keyword evidence="1" id="KW-1133">Transmembrane helix</keyword>
<protein>
    <submittedName>
        <fullName evidence="2">Membrane protein</fullName>
    </submittedName>
</protein>
<dbReference type="Gene3D" id="1.10.1760.20">
    <property type="match status" value="1"/>
</dbReference>
<keyword evidence="3" id="KW-1185">Reference proteome</keyword>
<dbReference type="Proteomes" id="UP001231362">
    <property type="component" value="Unassembled WGS sequence"/>
</dbReference>
<evidence type="ECO:0000313" key="2">
    <source>
        <dbReference type="EMBL" id="MDQ0155671.1"/>
    </source>
</evidence>